<sequence>MVSCLYKIIMNTLVIHLKSVIGYNVDEGCLQSDRAFVLLNGSPTDEFAMEKGLDNVTLDHFSCMICDIGLFKGMKIPNIDITISHLFYMDDALFIGEWNKSNIKNLAQVIRCFHVFTELKLNFHKSRMFSIGEVSRWASPFGYDSSSLLFTYIGVPGKIDINKGCYLEIFRPSFLDLCCPSKGEKESIMGGMGESDCYKGYGRDAYRLTEGLKRLLICLMMNLHRFRLGPLKKSIISQLEPPTISLKVWNNVGSVKQSSRYKSRNWRCTSEIISKRK</sequence>
<dbReference type="AlphaFoldDB" id="A0A9R1UJK1"/>
<dbReference type="PANTHER" id="PTHR33116">
    <property type="entry name" value="REVERSE TRANSCRIPTASE ZINC-BINDING DOMAIN-CONTAINING PROTEIN-RELATED-RELATED"/>
    <property type="match status" value="1"/>
</dbReference>
<organism evidence="1 2">
    <name type="scientific">Lactuca sativa</name>
    <name type="common">Garden lettuce</name>
    <dbReference type="NCBI Taxonomy" id="4236"/>
    <lineage>
        <taxon>Eukaryota</taxon>
        <taxon>Viridiplantae</taxon>
        <taxon>Streptophyta</taxon>
        <taxon>Embryophyta</taxon>
        <taxon>Tracheophyta</taxon>
        <taxon>Spermatophyta</taxon>
        <taxon>Magnoliopsida</taxon>
        <taxon>eudicotyledons</taxon>
        <taxon>Gunneridae</taxon>
        <taxon>Pentapetalae</taxon>
        <taxon>asterids</taxon>
        <taxon>campanulids</taxon>
        <taxon>Asterales</taxon>
        <taxon>Asteraceae</taxon>
        <taxon>Cichorioideae</taxon>
        <taxon>Cichorieae</taxon>
        <taxon>Lactucinae</taxon>
        <taxon>Lactuca</taxon>
    </lineage>
</organism>
<evidence type="ECO:0008006" key="3">
    <source>
        <dbReference type="Google" id="ProtNLM"/>
    </source>
</evidence>
<keyword evidence="2" id="KW-1185">Reference proteome</keyword>
<evidence type="ECO:0000313" key="1">
    <source>
        <dbReference type="EMBL" id="KAJ0188208.1"/>
    </source>
</evidence>
<reference evidence="1 2" key="1">
    <citation type="journal article" date="2017" name="Nat. Commun.">
        <title>Genome assembly with in vitro proximity ligation data and whole-genome triplication in lettuce.</title>
        <authorList>
            <person name="Reyes-Chin-Wo S."/>
            <person name="Wang Z."/>
            <person name="Yang X."/>
            <person name="Kozik A."/>
            <person name="Arikit S."/>
            <person name="Song C."/>
            <person name="Xia L."/>
            <person name="Froenicke L."/>
            <person name="Lavelle D.O."/>
            <person name="Truco M.J."/>
            <person name="Xia R."/>
            <person name="Zhu S."/>
            <person name="Xu C."/>
            <person name="Xu H."/>
            <person name="Xu X."/>
            <person name="Cox K."/>
            <person name="Korf I."/>
            <person name="Meyers B.C."/>
            <person name="Michelmore R.W."/>
        </authorList>
    </citation>
    <scope>NUCLEOTIDE SEQUENCE [LARGE SCALE GENOMIC DNA]</scope>
    <source>
        <strain evidence="2">cv. Salinas</strain>
        <tissue evidence="1">Seedlings</tissue>
    </source>
</reference>
<proteinExistence type="predicted"/>
<gene>
    <name evidence="1" type="ORF">LSAT_V11C900486160</name>
</gene>
<dbReference type="PANTHER" id="PTHR33116:SF79">
    <property type="entry name" value="REVERSE TRANSCRIPTASE DOMAIN, ZINC FINGER, CCHC-TYPE-RELATED"/>
    <property type="match status" value="1"/>
</dbReference>
<dbReference type="Proteomes" id="UP000235145">
    <property type="component" value="Unassembled WGS sequence"/>
</dbReference>
<name>A0A9R1UJK1_LACSA</name>
<protein>
    <recommendedName>
        <fullName evidence="3">Reverse transcriptase domain-containing protein</fullName>
    </recommendedName>
</protein>
<comment type="caution">
    <text evidence="1">The sequence shown here is derived from an EMBL/GenBank/DDBJ whole genome shotgun (WGS) entry which is preliminary data.</text>
</comment>
<dbReference type="EMBL" id="NBSK02000009">
    <property type="protein sequence ID" value="KAJ0188208.1"/>
    <property type="molecule type" value="Genomic_DNA"/>
</dbReference>
<evidence type="ECO:0000313" key="2">
    <source>
        <dbReference type="Proteomes" id="UP000235145"/>
    </source>
</evidence>
<accession>A0A9R1UJK1</accession>